<evidence type="ECO:0000256" key="5">
    <source>
        <dbReference type="ARBA" id="ARBA00022793"/>
    </source>
</evidence>
<dbReference type="NCBIfam" id="TIGR01464">
    <property type="entry name" value="hemE"/>
    <property type="match status" value="1"/>
</dbReference>
<dbReference type="OrthoDB" id="124836at2157"/>
<gene>
    <name evidence="8" type="primary">hemE</name>
    <name evidence="13" type="ORF">C492_01134</name>
</gene>
<feature type="binding site" evidence="8">
    <location>
        <position position="72"/>
    </location>
    <ligand>
        <name>substrate</name>
    </ligand>
</feature>
<evidence type="ECO:0000259" key="11">
    <source>
        <dbReference type="PROSITE" id="PS00906"/>
    </source>
</evidence>
<dbReference type="GO" id="GO:0006782">
    <property type="term" value="P:protoporphyrinogen IX biosynthetic process"/>
    <property type="evidence" value="ECO:0007669"/>
    <property type="project" value="UniProtKB-UniRule"/>
</dbReference>
<evidence type="ECO:0000256" key="4">
    <source>
        <dbReference type="ARBA" id="ARBA00012288"/>
    </source>
</evidence>
<dbReference type="Pfam" id="PF01208">
    <property type="entry name" value="URO-D"/>
    <property type="match status" value="1"/>
</dbReference>
<feature type="domain" description="Uroporphyrinogen decarboxylase (URO-D)" evidence="11">
    <location>
        <begin position="18"/>
        <end position="27"/>
    </location>
</feature>
<dbReference type="HAMAP" id="MF_00218">
    <property type="entry name" value="URO_D"/>
    <property type="match status" value="1"/>
</dbReference>
<dbReference type="SUPFAM" id="SSF51726">
    <property type="entry name" value="UROD/MetE-like"/>
    <property type="match status" value="1"/>
</dbReference>
<organism evidence="13 14">
    <name type="scientific">Natronococcus jeotgali DSM 18795</name>
    <dbReference type="NCBI Taxonomy" id="1227498"/>
    <lineage>
        <taxon>Archaea</taxon>
        <taxon>Methanobacteriati</taxon>
        <taxon>Methanobacteriota</taxon>
        <taxon>Stenosarchaea group</taxon>
        <taxon>Halobacteria</taxon>
        <taxon>Halobacteriales</taxon>
        <taxon>Natrialbaceae</taxon>
        <taxon>Natronococcus</taxon>
    </lineage>
</organism>
<keyword evidence="7 8" id="KW-0627">Porphyrin biosynthesis</keyword>
<dbReference type="PANTHER" id="PTHR21091">
    <property type="entry name" value="METHYLTETRAHYDROFOLATE:HOMOCYSTEINE METHYLTRANSFERASE RELATED"/>
    <property type="match status" value="1"/>
</dbReference>
<comment type="similarity">
    <text evidence="2 8 10">Belongs to the uroporphyrinogen decarboxylase family.</text>
</comment>
<evidence type="ECO:0000256" key="7">
    <source>
        <dbReference type="ARBA" id="ARBA00023244"/>
    </source>
</evidence>
<evidence type="ECO:0000313" key="14">
    <source>
        <dbReference type="Proteomes" id="UP000011531"/>
    </source>
</evidence>
<dbReference type="Proteomes" id="UP000011531">
    <property type="component" value="Unassembled WGS sequence"/>
</dbReference>
<feature type="binding site" evidence="8">
    <location>
        <position position="312"/>
    </location>
    <ligand>
        <name>substrate</name>
    </ligand>
</feature>
<evidence type="ECO:0000256" key="6">
    <source>
        <dbReference type="ARBA" id="ARBA00023239"/>
    </source>
</evidence>
<comment type="caution">
    <text evidence="8">Lacks conserved residue(s) required for the propagation of feature annotation.</text>
</comment>
<accession>L9XXI5</accession>
<keyword evidence="5 8" id="KW-0210">Decarboxylase</keyword>
<feature type="domain" description="Uroporphyrinogen decarboxylase (URO-D)" evidence="12">
    <location>
        <begin position="136"/>
        <end position="152"/>
    </location>
</feature>
<comment type="function">
    <text evidence="8">Catalyzes the decarboxylation of four acetate groups of uroporphyrinogen-III to yield coproporphyrinogen-III.</text>
</comment>
<keyword evidence="14" id="KW-1185">Reference proteome</keyword>
<dbReference type="EMBL" id="AOIA01000017">
    <property type="protein sequence ID" value="ELY66485.1"/>
    <property type="molecule type" value="Genomic_DNA"/>
</dbReference>
<dbReference type="InterPro" id="IPR006361">
    <property type="entry name" value="Uroporphyrinogen_deCO2ase_HemE"/>
</dbReference>
<dbReference type="InterPro" id="IPR038071">
    <property type="entry name" value="UROD/MetE-like_sf"/>
</dbReference>
<comment type="subcellular location">
    <subcellularLocation>
        <location evidence="8">Cytoplasm</location>
    </subcellularLocation>
</comment>
<evidence type="ECO:0000313" key="13">
    <source>
        <dbReference type="EMBL" id="ELY66485.1"/>
    </source>
</evidence>
<dbReference type="FunFam" id="3.20.20.210:FF:000006">
    <property type="entry name" value="Uroporphyrinogen decarboxylase"/>
    <property type="match status" value="1"/>
</dbReference>
<dbReference type="InterPro" id="IPR000257">
    <property type="entry name" value="Uroporphyrinogen_deCOase"/>
</dbReference>
<reference evidence="13 14" key="1">
    <citation type="journal article" date="2014" name="PLoS Genet.">
        <title>Phylogenetically driven sequencing of extremely halophilic archaea reveals strategies for static and dynamic osmo-response.</title>
        <authorList>
            <person name="Becker E.A."/>
            <person name="Seitzer P.M."/>
            <person name="Tritt A."/>
            <person name="Larsen D."/>
            <person name="Krusor M."/>
            <person name="Yao A.I."/>
            <person name="Wu D."/>
            <person name="Madern D."/>
            <person name="Eisen J.A."/>
            <person name="Darling A.E."/>
            <person name="Facciotti M.T."/>
        </authorList>
    </citation>
    <scope>NUCLEOTIDE SEQUENCE [LARGE SCALE GENOMIC DNA]</scope>
    <source>
        <strain evidence="13 14">DSM 18795</strain>
    </source>
</reference>
<dbReference type="GO" id="GO:0005829">
    <property type="term" value="C:cytosol"/>
    <property type="evidence" value="ECO:0007669"/>
    <property type="project" value="TreeGrafter"/>
</dbReference>
<comment type="pathway">
    <text evidence="1 8 9">Porphyrin-containing compound metabolism; protoporphyrin-IX biosynthesis; coproporphyrinogen-III from 5-aminolevulinate: step 4/4.</text>
</comment>
<dbReference type="PATRIC" id="fig|1227498.3.peg.217"/>
<evidence type="ECO:0000256" key="10">
    <source>
        <dbReference type="RuleBase" id="RU004169"/>
    </source>
</evidence>
<dbReference type="CDD" id="cd00717">
    <property type="entry name" value="URO-D"/>
    <property type="match status" value="1"/>
</dbReference>
<feature type="binding site" evidence="8">
    <location>
        <position position="203"/>
    </location>
    <ligand>
        <name>substrate</name>
    </ligand>
</feature>
<evidence type="ECO:0000256" key="2">
    <source>
        <dbReference type="ARBA" id="ARBA00009935"/>
    </source>
</evidence>
<evidence type="ECO:0000259" key="12">
    <source>
        <dbReference type="PROSITE" id="PS00907"/>
    </source>
</evidence>
<protein>
    <recommendedName>
        <fullName evidence="4 8">Uroporphyrinogen decarboxylase</fullName>
        <shortName evidence="8">UPD</shortName>
        <shortName evidence="8">URO-D</shortName>
        <ecNumber evidence="4 8">4.1.1.37</ecNumber>
    </recommendedName>
</protein>
<feature type="site" description="Transition state stabilizer" evidence="8">
    <location>
        <position position="72"/>
    </location>
</feature>
<evidence type="ECO:0000256" key="3">
    <source>
        <dbReference type="ARBA" id="ARBA00011738"/>
    </source>
</evidence>
<dbReference type="EC" id="4.1.1.37" evidence="4 8"/>
<comment type="caution">
    <text evidence="13">The sequence shown here is derived from an EMBL/GenBank/DDBJ whole genome shotgun (WGS) entry which is preliminary data.</text>
</comment>
<sequence length="337" mass="37891">MEDRFLRAARGERTDRPPVWMMRQAGRYLPEYRELREDYSFLEAISTPEIATEITLQPWERFRPDGVVMYSDILTVLEPLGFSYHLESGVGPVVDDPVESPADTRRDRGDVEEELWYVGELLERLADELGERAAVLGFTGGPFTLAAYVCEGTPSRTFMDVRRLRAEHPEAFERLLRAFTDVIVDYVRYQVESGADAIQLFDTYAGLLSPADYRRFLLPLHREIVDAVDVPTIVFVRNVSGNLDLLADTGAEVVSLDWTVDLEDAREELGERAIQGNLDPALLYGDPETVRERTREVVAAAGEAGHILNLGHGVDRNVPVENVAAFFEAAKSVSRTE</sequence>
<comment type="subunit">
    <text evidence="3 8">Homodimer.</text>
</comment>
<dbReference type="PROSITE" id="PS00907">
    <property type="entry name" value="UROD_2"/>
    <property type="match status" value="1"/>
</dbReference>
<keyword evidence="6 8" id="KW-0456">Lyase</keyword>
<dbReference type="STRING" id="1227498.C492_01134"/>
<dbReference type="RefSeq" id="WP_008419710.1">
    <property type="nucleotide sequence ID" value="NZ_AOIA01000017.1"/>
</dbReference>
<keyword evidence="8" id="KW-0963">Cytoplasm</keyword>
<dbReference type="AlphaFoldDB" id="L9XXI5"/>
<dbReference type="GO" id="GO:0004853">
    <property type="term" value="F:uroporphyrinogen decarboxylase activity"/>
    <property type="evidence" value="ECO:0007669"/>
    <property type="project" value="UniProtKB-UniRule"/>
</dbReference>
<feature type="binding site" evidence="8">
    <location>
        <begin position="23"/>
        <end position="27"/>
    </location>
    <ligand>
        <name>substrate</name>
    </ligand>
</feature>
<feature type="binding site" evidence="8">
    <location>
        <position position="148"/>
    </location>
    <ligand>
        <name>substrate</name>
    </ligand>
</feature>
<comment type="catalytic activity">
    <reaction evidence="8 9">
        <text>uroporphyrinogen III + 4 H(+) = coproporphyrinogen III + 4 CO2</text>
        <dbReference type="Rhea" id="RHEA:19865"/>
        <dbReference type="ChEBI" id="CHEBI:15378"/>
        <dbReference type="ChEBI" id="CHEBI:16526"/>
        <dbReference type="ChEBI" id="CHEBI:57308"/>
        <dbReference type="ChEBI" id="CHEBI:57309"/>
        <dbReference type="EC" id="4.1.1.37"/>
    </reaction>
</comment>
<dbReference type="PROSITE" id="PS00906">
    <property type="entry name" value="UROD_1"/>
    <property type="match status" value="1"/>
</dbReference>
<dbReference type="PANTHER" id="PTHR21091:SF169">
    <property type="entry name" value="UROPORPHYRINOGEN DECARBOXYLASE"/>
    <property type="match status" value="1"/>
</dbReference>
<evidence type="ECO:0000256" key="8">
    <source>
        <dbReference type="HAMAP-Rule" id="MF_00218"/>
    </source>
</evidence>
<name>L9XXI5_9EURY</name>
<dbReference type="UniPathway" id="UPA00251">
    <property type="reaction ID" value="UER00321"/>
</dbReference>
<proteinExistence type="inferred from homology"/>
<evidence type="ECO:0000256" key="1">
    <source>
        <dbReference type="ARBA" id="ARBA00004804"/>
    </source>
</evidence>
<dbReference type="Gene3D" id="3.20.20.210">
    <property type="match status" value="1"/>
</dbReference>
<evidence type="ECO:0000256" key="9">
    <source>
        <dbReference type="RuleBase" id="RU000554"/>
    </source>
</evidence>